<name>A0A533QC38_9BACT</name>
<protein>
    <submittedName>
        <fullName evidence="13">Lead, cadmium, zinc and mercury transporting ATPase</fullName>
    </submittedName>
</protein>
<evidence type="ECO:0000256" key="3">
    <source>
        <dbReference type="ARBA" id="ARBA00022448"/>
    </source>
</evidence>
<dbReference type="PANTHER" id="PTHR43520:SF8">
    <property type="entry name" value="P-TYPE CU(+) TRANSPORTER"/>
    <property type="match status" value="1"/>
</dbReference>
<keyword evidence="6 11" id="KW-0547">Nucleotide-binding</keyword>
<dbReference type="InterPro" id="IPR023298">
    <property type="entry name" value="ATPase_P-typ_TM_dom_sf"/>
</dbReference>
<evidence type="ECO:0000256" key="2">
    <source>
        <dbReference type="ARBA" id="ARBA00006024"/>
    </source>
</evidence>
<evidence type="ECO:0000256" key="5">
    <source>
        <dbReference type="ARBA" id="ARBA00022723"/>
    </source>
</evidence>
<dbReference type="PANTHER" id="PTHR43520">
    <property type="entry name" value="ATP7, ISOFORM B"/>
    <property type="match status" value="1"/>
</dbReference>
<dbReference type="SUPFAM" id="SSF81665">
    <property type="entry name" value="Calcium ATPase, transmembrane domain M"/>
    <property type="match status" value="1"/>
</dbReference>
<keyword evidence="4 11" id="KW-0812">Transmembrane</keyword>
<dbReference type="SFLD" id="SFLDG00002">
    <property type="entry name" value="C1.7:_P-type_atpase_like"/>
    <property type="match status" value="1"/>
</dbReference>
<dbReference type="NCBIfam" id="TIGR01511">
    <property type="entry name" value="ATPase-IB1_Cu"/>
    <property type="match status" value="1"/>
</dbReference>
<dbReference type="Gene3D" id="3.40.50.1000">
    <property type="entry name" value="HAD superfamily/HAD-like"/>
    <property type="match status" value="1"/>
</dbReference>
<keyword evidence="3" id="KW-0813">Transport</keyword>
<dbReference type="FunFam" id="3.30.70.100:FF:000001">
    <property type="entry name" value="ATPase copper transporting beta"/>
    <property type="match status" value="1"/>
</dbReference>
<feature type="transmembrane region" description="Helical" evidence="11">
    <location>
        <begin position="333"/>
        <end position="357"/>
    </location>
</feature>
<dbReference type="PRINTS" id="PR00119">
    <property type="entry name" value="CATATPASE"/>
</dbReference>
<dbReference type="Proteomes" id="UP000319783">
    <property type="component" value="Unassembled WGS sequence"/>
</dbReference>
<dbReference type="AlphaFoldDB" id="A0A533QC38"/>
<feature type="transmembrane region" description="Helical" evidence="11">
    <location>
        <begin position="177"/>
        <end position="195"/>
    </location>
</feature>
<proteinExistence type="inferred from homology"/>
<dbReference type="InterPro" id="IPR036412">
    <property type="entry name" value="HAD-like_sf"/>
</dbReference>
<dbReference type="InterPro" id="IPR023299">
    <property type="entry name" value="ATPase_P-typ_cyto_dom_N"/>
</dbReference>
<dbReference type="EMBL" id="SULG01000023">
    <property type="protein sequence ID" value="TLD42295.1"/>
    <property type="molecule type" value="Genomic_DNA"/>
</dbReference>
<dbReference type="InterPro" id="IPR006121">
    <property type="entry name" value="HMA_dom"/>
</dbReference>
<organism evidence="13 14">
    <name type="scientific">Candidatus Jettenia ecosi</name>
    <dbReference type="NCBI Taxonomy" id="2494326"/>
    <lineage>
        <taxon>Bacteria</taxon>
        <taxon>Pseudomonadati</taxon>
        <taxon>Planctomycetota</taxon>
        <taxon>Candidatus Brocadiia</taxon>
        <taxon>Candidatus Brocadiales</taxon>
        <taxon>Candidatus Brocadiaceae</taxon>
        <taxon>Candidatus Jettenia</taxon>
    </lineage>
</organism>
<dbReference type="InterPro" id="IPR023214">
    <property type="entry name" value="HAD_sf"/>
</dbReference>
<evidence type="ECO:0000256" key="10">
    <source>
        <dbReference type="ARBA" id="ARBA00023136"/>
    </source>
</evidence>
<dbReference type="Pfam" id="PF00702">
    <property type="entry name" value="Hydrolase"/>
    <property type="match status" value="1"/>
</dbReference>
<keyword evidence="9 11" id="KW-1133">Transmembrane helix</keyword>
<keyword evidence="7 11" id="KW-0067">ATP-binding</keyword>
<dbReference type="Pfam" id="PF00122">
    <property type="entry name" value="E1-E2_ATPase"/>
    <property type="match status" value="1"/>
</dbReference>
<dbReference type="Gene3D" id="3.30.70.100">
    <property type="match status" value="1"/>
</dbReference>
<dbReference type="InterPro" id="IPR044492">
    <property type="entry name" value="P_typ_ATPase_HD_dom"/>
</dbReference>
<dbReference type="Gene3D" id="3.40.1110.10">
    <property type="entry name" value="Calcium-transporting ATPase, cytoplasmic domain N"/>
    <property type="match status" value="1"/>
</dbReference>
<dbReference type="SUPFAM" id="SSF56784">
    <property type="entry name" value="HAD-like"/>
    <property type="match status" value="1"/>
</dbReference>
<dbReference type="Gene3D" id="2.70.150.10">
    <property type="entry name" value="Calcium-transporting ATPase, cytoplasmic transduction domain A"/>
    <property type="match status" value="1"/>
</dbReference>
<feature type="transmembrane region" description="Helical" evidence="11">
    <location>
        <begin position="150"/>
        <end position="171"/>
    </location>
</feature>
<dbReference type="SUPFAM" id="SSF55008">
    <property type="entry name" value="HMA, heavy metal-associated domain"/>
    <property type="match status" value="1"/>
</dbReference>
<feature type="transmembrane region" description="Helical" evidence="11">
    <location>
        <begin position="369"/>
        <end position="397"/>
    </location>
</feature>
<comment type="similarity">
    <text evidence="2 11">Belongs to the cation transport ATPase (P-type) (TC 3.A.3) family. Type IB subfamily.</text>
</comment>
<evidence type="ECO:0000259" key="12">
    <source>
        <dbReference type="PROSITE" id="PS50846"/>
    </source>
</evidence>
<dbReference type="GO" id="GO:0005524">
    <property type="term" value="F:ATP binding"/>
    <property type="evidence" value="ECO:0007669"/>
    <property type="project" value="UniProtKB-UniRule"/>
</dbReference>
<dbReference type="GO" id="GO:0005886">
    <property type="term" value="C:plasma membrane"/>
    <property type="evidence" value="ECO:0007669"/>
    <property type="project" value="UniProtKB-SubCell"/>
</dbReference>
<dbReference type="GO" id="GO:0005507">
    <property type="term" value="F:copper ion binding"/>
    <property type="evidence" value="ECO:0007669"/>
    <property type="project" value="TreeGrafter"/>
</dbReference>
<evidence type="ECO:0000256" key="6">
    <source>
        <dbReference type="ARBA" id="ARBA00022741"/>
    </source>
</evidence>
<keyword evidence="5 11" id="KW-0479">Metal-binding</keyword>
<evidence type="ECO:0000256" key="9">
    <source>
        <dbReference type="ARBA" id="ARBA00022989"/>
    </source>
</evidence>
<dbReference type="PROSITE" id="PS00154">
    <property type="entry name" value="ATPASE_E1_E2"/>
    <property type="match status" value="1"/>
</dbReference>
<evidence type="ECO:0000256" key="8">
    <source>
        <dbReference type="ARBA" id="ARBA00022967"/>
    </source>
</evidence>
<evidence type="ECO:0000256" key="11">
    <source>
        <dbReference type="RuleBase" id="RU362081"/>
    </source>
</evidence>
<dbReference type="InterPro" id="IPR001757">
    <property type="entry name" value="P_typ_ATPase"/>
</dbReference>
<keyword evidence="11" id="KW-1003">Cell membrane</keyword>
<keyword evidence="10 11" id="KW-0472">Membrane</keyword>
<evidence type="ECO:0000256" key="7">
    <source>
        <dbReference type="ARBA" id="ARBA00022840"/>
    </source>
</evidence>
<comment type="subcellular location">
    <subcellularLocation>
        <location evidence="11">Cell membrane</location>
    </subcellularLocation>
    <subcellularLocation>
        <location evidence="1">Endomembrane system</location>
        <topology evidence="1">Multi-pass membrane protein</topology>
    </subcellularLocation>
</comment>
<gene>
    <name evidence="13" type="ORF">JETT_1410</name>
</gene>
<dbReference type="Pfam" id="PF00403">
    <property type="entry name" value="HMA"/>
    <property type="match status" value="1"/>
</dbReference>
<evidence type="ECO:0000256" key="4">
    <source>
        <dbReference type="ARBA" id="ARBA00022692"/>
    </source>
</evidence>
<dbReference type="GO" id="GO:0012505">
    <property type="term" value="C:endomembrane system"/>
    <property type="evidence" value="ECO:0007669"/>
    <property type="project" value="UniProtKB-SubCell"/>
</dbReference>
<feature type="transmembrane region" description="Helical" evidence="11">
    <location>
        <begin position="82"/>
        <end position="104"/>
    </location>
</feature>
<evidence type="ECO:0000313" key="13">
    <source>
        <dbReference type="EMBL" id="TLD42295.1"/>
    </source>
</evidence>
<feature type="transmembrane region" description="Helical" evidence="11">
    <location>
        <begin position="116"/>
        <end position="138"/>
    </location>
</feature>
<feature type="transmembrane region" description="Helical" evidence="11">
    <location>
        <begin position="678"/>
        <end position="702"/>
    </location>
</feature>
<dbReference type="GO" id="GO:0043682">
    <property type="term" value="F:P-type divalent copper transporter activity"/>
    <property type="evidence" value="ECO:0007669"/>
    <property type="project" value="TreeGrafter"/>
</dbReference>
<dbReference type="NCBIfam" id="TIGR01525">
    <property type="entry name" value="ATPase-IB_hvy"/>
    <property type="match status" value="1"/>
</dbReference>
<accession>A0A533QC38</accession>
<dbReference type="CDD" id="cd02094">
    <property type="entry name" value="P-type_ATPase_Cu-like"/>
    <property type="match status" value="1"/>
</dbReference>
<feature type="domain" description="HMA" evidence="12">
    <location>
        <begin position="4"/>
        <end position="70"/>
    </location>
</feature>
<evidence type="ECO:0000256" key="1">
    <source>
        <dbReference type="ARBA" id="ARBA00004127"/>
    </source>
</evidence>
<evidence type="ECO:0000313" key="14">
    <source>
        <dbReference type="Proteomes" id="UP000319783"/>
    </source>
</evidence>
<keyword evidence="8" id="KW-1278">Translocase</keyword>
<dbReference type="InterPro" id="IPR059000">
    <property type="entry name" value="ATPase_P-type_domA"/>
</dbReference>
<dbReference type="GO" id="GO:0055070">
    <property type="term" value="P:copper ion homeostasis"/>
    <property type="evidence" value="ECO:0007669"/>
    <property type="project" value="TreeGrafter"/>
</dbReference>
<dbReference type="CDD" id="cd00371">
    <property type="entry name" value="HMA"/>
    <property type="match status" value="1"/>
</dbReference>
<dbReference type="NCBIfam" id="TIGR01494">
    <property type="entry name" value="ATPase_P-type"/>
    <property type="match status" value="1"/>
</dbReference>
<dbReference type="InterPro" id="IPR017969">
    <property type="entry name" value="Heavy-metal-associated_CS"/>
</dbReference>
<reference evidence="13 14" key="1">
    <citation type="submission" date="2019-04" db="EMBL/GenBank/DDBJ databases">
        <title>Genome of a novel bacterium Candidatus Jettenia ecosi reconstructed from metagenome of an anammox bioreactor.</title>
        <authorList>
            <person name="Mardanov A.V."/>
            <person name="Beletsky A.V."/>
            <person name="Ravin N.V."/>
            <person name="Botchkova E.A."/>
            <person name="Litti Y.V."/>
            <person name="Nozhevnikova A.N."/>
        </authorList>
    </citation>
    <scope>NUCLEOTIDE SEQUENCE [LARGE SCALE GENOMIC DNA]</scope>
    <source>
        <strain evidence="13">J2</strain>
    </source>
</reference>
<dbReference type="FunFam" id="2.70.150.10:FF:000002">
    <property type="entry name" value="Copper-transporting ATPase 1, putative"/>
    <property type="match status" value="1"/>
</dbReference>
<dbReference type="SFLD" id="SFLDS00003">
    <property type="entry name" value="Haloacid_Dehalogenase"/>
    <property type="match status" value="1"/>
</dbReference>
<dbReference type="InterPro" id="IPR036163">
    <property type="entry name" value="HMA_dom_sf"/>
</dbReference>
<dbReference type="SUPFAM" id="SSF81653">
    <property type="entry name" value="Calcium ATPase, transduction domain A"/>
    <property type="match status" value="1"/>
</dbReference>
<feature type="transmembrane region" description="Helical" evidence="11">
    <location>
        <begin position="708"/>
        <end position="727"/>
    </location>
</feature>
<comment type="caution">
    <text evidence="13">The sequence shown here is derived from an EMBL/GenBank/DDBJ whole genome shotgun (WGS) entry which is preliminary data.</text>
</comment>
<dbReference type="GO" id="GO:0016887">
    <property type="term" value="F:ATP hydrolysis activity"/>
    <property type="evidence" value="ECO:0007669"/>
    <property type="project" value="InterPro"/>
</dbReference>
<dbReference type="InterPro" id="IPR008250">
    <property type="entry name" value="ATPase_P-typ_transduc_dom_A_sf"/>
</dbReference>
<dbReference type="PROSITE" id="PS50846">
    <property type="entry name" value="HMA_2"/>
    <property type="match status" value="1"/>
</dbReference>
<dbReference type="SFLD" id="SFLDF00027">
    <property type="entry name" value="p-type_atpase"/>
    <property type="match status" value="1"/>
</dbReference>
<dbReference type="PROSITE" id="PS01047">
    <property type="entry name" value="HMA_1"/>
    <property type="match status" value="1"/>
</dbReference>
<dbReference type="PRINTS" id="PR00943">
    <property type="entry name" value="CUATPASE"/>
</dbReference>
<sequence length="733" mass="80136">MAEQTIKFDIIGMHCANCAMTIERKLKDVKGIKSIRVNFSSNAGMVTYDTDIINKAHIFKQMKDIGYPAKERFQLDQTSARYIQMGWLILSVVASIAIMILMYVPFPGLTHTHTSYIMMIITTVTILGPGMDFFISAYKSIKNLSANMDVLVSIGVLSAYLYSVLALYGIFGMTGHSFFETAVMLIAFIRIGKYMEERVRGRAGQALQKLLRLQAGRARLLSPEGKELEVDASAIQKDDVVAVRPGEIIPVDGEVTQGISSVDESMVTGESMPVVKQKGDTVVGATINKTGVLIVRTTRVGEETVLSQIINMVEEAQMDKPPIQRFVDKVTNIFVPVVIGLSLVTFMCWYFLFYNFIGEHYFLWALKTAIAVLVIACPCAMGLATPTAIMVSSGIGLNRSILIKRASALEKIAQLNIIILDKTGTITEGHFEVTNLIASKAAHETELLAIAAAGCAFSNHPLSQSVIEEARKRGLVWDTVQDFQEEPGAGITGKYNGKDVFIGNKGLMTSHQIRTDEIDDKAKELEAHGKSLIYVAYDQALLGVIGLMDTIKQNVHDAVRLLKHMNIQTAMITGDSEQVAKAVASEVGIEEYRARVLPSEKMEIVKGFQKDGMQVGMVGDGINDAPALAQADIGIAIGAGTDVAKETGDIVLVRNDVMDIVRAIQLGRRTLTKIKQNLFWAFFYNIIGIPIAAGVLYPFFGISLKPEYAGLAMAFSSVSVVTNSLLLKRISFT</sequence>
<dbReference type="InterPro" id="IPR018303">
    <property type="entry name" value="ATPase_P-typ_P_site"/>
</dbReference>
<dbReference type="InterPro" id="IPR027256">
    <property type="entry name" value="P-typ_ATPase_IB"/>
</dbReference>